<dbReference type="InterPro" id="IPR015867">
    <property type="entry name" value="N-reg_PII/ATP_PRibTrfase_C"/>
</dbReference>
<proteinExistence type="inferred from homology"/>
<protein>
    <submittedName>
        <fullName evidence="2">Divalent-cation tolerance protein CutA</fullName>
    </submittedName>
</protein>
<dbReference type="Gene3D" id="3.30.70.120">
    <property type="match status" value="1"/>
</dbReference>
<comment type="similarity">
    <text evidence="1">Belongs to the CutA family.</text>
</comment>
<dbReference type="PANTHER" id="PTHR23419:SF8">
    <property type="entry name" value="FI09726P"/>
    <property type="match status" value="1"/>
</dbReference>
<evidence type="ECO:0000313" key="2">
    <source>
        <dbReference type="EMBL" id="AUN32214.1"/>
    </source>
</evidence>
<dbReference type="AlphaFoldDB" id="A0A2K9NGH2"/>
<dbReference type="EMBL" id="CP025612">
    <property type="protein sequence ID" value="AUN32214.1"/>
    <property type="molecule type" value="Genomic_DNA"/>
</dbReference>
<evidence type="ECO:0000256" key="1">
    <source>
        <dbReference type="ARBA" id="ARBA00010169"/>
    </source>
</evidence>
<keyword evidence="3" id="KW-1185">Reference proteome</keyword>
<dbReference type="OrthoDB" id="37622at2"/>
<dbReference type="GO" id="GO:0005507">
    <property type="term" value="F:copper ion binding"/>
    <property type="evidence" value="ECO:0007669"/>
    <property type="project" value="TreeGrafter"/>
</dbReference>
<reference evidence="2 3" key="1">
    <citation type="submission" date="2017-12" db="EMBL/GenBank/DDBJ databases">
        <title>Genomes of bacteria within cyanobacterial aggregates.</title>
        <authorList>
            <person name="Cai H."/>
        </authorList>
    </citation>
    <scope>NUCLEOTIDE SEQUENCE [LARGE SCALE GENOMIC DNA]</scope>
    <source>
        <strain evidence="2 3">TH16</strain>
    </source>
</reference>
<dbReference type="Proteomes" id="UP000234752">
    <property type="component" value="Chromosome eg_2"/>
</dbReference>
<dbReference type="InterPro" id="IPR004323">
    <property type="entry name" value="Ion_tolerance_CutA"/>
</dbReference>
<dbReference type="KEGG" id="ncb:C0V82_17580"/>
<dbReference type="SUPFAM" id="SSF54913">
    <property type="entry name" value="GlnB-like"/>
    <property type="match status" value="1"/>
</dbReference>
<dbReference type="PANTHER" id="PTHR23419">
    <property type="entry name" value="DIVALENT CATION TOLERANCE CUTA-RELATED"/>
    <property type="match status" value="1"/>
</dbReference>
<gene>
    <name evidence="2" type="ORF">C0V82_17580</name>
</gene>
<dbReference type="InterPro" id="IPR011322">
    <property type="entry name" value="N-reg_PII-like_a/b"/>
</dbReference>
<dbReference type="Pfam" id="PF03091">
    <property type="entry name" value="CutA1"/>
    <property type="match status" value="1"/>
</dbReference>
<name>A0A2K9NGH2_9PROT</name>
<organism evidence="2 3">
    <name type="scientific">Niveispirillum cyanobacteriorum</name>
    <dbReference type="NCBI Taxonomy" id="1612173"/>
    <lineage>
        <taxon>Bacteria</taxon>
        <taxon>Pseudomonadati</taxon>
        <taxon>Pseudomonadota</taxon>
        <taxon>Alphaproteobacteria</taxon>
        <taxon>Rhodospirillales</taxon>
        <taxon>Azospirillaceae</taxon>
        <taxon>Niveispirillum</taxon>
    </lineage>
</organism>
<sequence>MRFVAVTASDREIACVIGRDVVVGTLAACADILQGMESFYCWQGKAELAAETVLILTCGATGFAVLAERVKALHSYRVPCIIALSGISAFRPDVRF</sequence>
<dbReference type="GO" id="GO:0010038">
    <property type="term" value="P:response to metal ion"/>
    <property type="evidence" value="ECO:0007669"/>
    <property type="project" value="InterPro"/>
</dbReference>
<evidence type="ECO:0000313" key="3">
    <source>
        <dbReference type="Proteomes" id="UP000234752"/>
    </source>
</evidence>
<accession>A0A2K9NGH2</accession>